<feature type="non-terminal residue" evidence="2">
    <location>
        <position position="73"/>
    </location>
</feature>
<name>A0A061QV42_9CHLO</name>
<dbReference type="AlphaFoldDB" id="A0A061QV42"/>
<protein>
    <submittedName>
        <fullName evidence="2">Uncharacterized protein</fullName>
    </submittedName>
</protein>
<evidence type="ECO:0000313" key="2">
    <source>
        <dbReference type="EMBL" id="JAC62334.1"/>
    </source>
</evidence>
<sequence length="73" mass="8379">GNETREKILKMRNNPSILKPPRNTASDSPHMPSRLSNVTRGRHKTYSYKPMAQVVAERPPVQQYYQGREGGRD</sequence>
<evidence type="ECO:0000256" key="1">
    <source>
        <dbReference type="SAM" id="MobiDB-lite"/>
    </source>
</evidence>
<reference evidence="2" key="1">
    <citation type="submission" date="2014-05" db="EMBL/GenBank/DDBJ databases">
        <title>The transcriptome of the halophilic microalga Tetraselmis sp. GSL018 isolated from the Great Salt Lake, Utah.</title>
        <authorList>
            <person name="Jinkerson R.E."/>
            <person name="D'Adamo S."/>
            <person name="Posewitz M.C."/>
        </authorList>
    </citation>
    <scope>NUCLEOTIDE SEQUENCE</scope>
    <source>
        <strain evidence="2">GSL018</strain>
    </source>
</reference>
<feature type="non-terminal residue" evidence="2">
    <location>
        <position position="1"/>
    </location>
</feature>
<organism evidence="2">
    <name type="scientific">Tetraselmis sp. GSL018</name>
    <dbReference type="NCBI Taxonomy" id="582737"/>
    <lineage>
        <taxon>Eukaryota</taxon>
        <taxon>Viridiplantae</taxon>
        <taxon>Chlorophyta</taxon>
        <taxon>core chlorophytes</taxon>
        <taxon>Chlorodendrophyceae</taxon>
        <taxon>Chlorodendrales</taxon>
        <taxon>Chlorodendraceae</taxon>
        <taxon>Tetraselmis</taxon>
    </lineage>
</organism>
<feature type="region of interest" description="Disordered" evidence="1">
    <location>
        <begin position="1"/>
        <end position="42"/>
    </location>
</feature>
<gene>
    <name evidence="2" type="ORF">TSPGSL018_23627</name>
</gene>
<dbReference type="EMBL" id="GBEZ01024677">
    <property type="protein sequence ID" value="JAC62334.1"/>
    <property type="molecule type" value="Transcribed_RNA"/>
</dbReference>
<accession>A0A061QV42</accession>
<proteinExistence type="predicted"/>